<evidence type="ECO:0000256" key="6">
    <source>
        <dbReference type="ARBA" id="ARBA00022741"/>
    </source>
</evidence>
<dbReference type="Gene3D" id="3.30.160.20">
    <property type="match status" value="1"/>
</dbReference>
<accession>A0A6P9EMA0</accession>
<dbReference type="GO" id="GO:0005737">
    <property type="term" value="C:cytoplasm"/>
    <property type="evidence" value="ECO:0000318"/>
    <property type="project" value="GO_Central"/>
</dbReference>
<feature type="domain" description="RNase III" evidence="12">
    <location>
        <begin position="558"/>
        <end position="689"/>
    </location>
</feature>
<dbReference type="OrthoDB" id="6513042at2759"/>
<dbReference type="GO" id="GO:0005634">
    <property type="term" value="C:nucleus"/>
    <property type="evidence" value="ECO:0000318"/>
    <property type="project" value="GO_Central"/>
</dbReference>
<keyword evidence="10" id="KW-0694">RNA-binding</keyword>
<keyword evidence="3" id="KW-0540">Nuclease</keyword>
<dbReference type="InterPro" id="IPR000999">
    <property type="entry name" value="RNase_III_dom"/>
</dbReference>
<evidence type="ECO:0000256" key="5">
    <source>
        <dbReference type="ARBA" id="ARBA00022737"/>
    </source>
</evidence>
<evidence type="ECO:0000313" key="14">
    <source>
        <dbReference type="Proteomes" id="UP000235220"/>
    </source>
</evidence>
<evidence type="ECO:0000256" key="8">
    <source>
        <dbReference type="ARBA" id="ARBA00022801"/>
    </source>
</evidence>
<dbReference type="Gene3D" id="2.170.260.10">
    <property type="entry name" value="paz domain"/>
    <property type="match status" value="1"/>
</dbReference>
<keyword evidence="4" id="KW-0479">Metal-binding</keyword>
<dbReference type="GeneID" id="109000535"/>
<dbReference type="PROSITE" id="PS50142">
    <property type="entry name" value="RNASE_3_2"/>
    <property type="match status" value="2"/>
</dbReference>
<evidence type="ECO:0000256" key="11">
    <source>
        <dbReference type="ARBA" id="ARBA00023211"/>
    </source>
</evidence>
<evidence type="ECO:0000313" key="15">
    <source>
        <dbReference type="RefSeq" id="XP_035548684.1"/>
    </source>
</evidence>
<evidence type="ECO:0000256" key="9">
    <source>
        <dbReference type="ARBA" id="ARBA00022842"/>
    </source>
</evidence>
<keyword evidence="7" id="KW-0255">Endonuclease</keyword>
<reference evidence="15" key="1">
    <citation type="submission" date="2025-08" db="UniProtKB">
        <authorList>
            <consortium name="RefSeq"/>
        </authorList>
    </citation>
    <scope>IDENTIFICATION</scope>
    <source>
        <tissue evidence="15">Leaves</tissue>
    </source>
</reference>
<protein>
    <submittedName>
        <fullName evidence="15">Endoribonuclease Dicer homolog 2-like</fullName>
    </submittedName>
</protein>
<keyword evidence="6" id="KW-0547">Nucleotide-binding</keyword>
<dbReference type="PROSITE" id="PS00517">
    <property type="entry name" value="RNASE_3_1"/>
    <property type="match status" value="1"/>
</dbReference>
<feature type="domain" description="PAZ" evidence="13">
    <location>
        <begin position="393"/>
        <end position="507"/>
    </location>
</feature>
<name>A0A6P9EMA0_JUGRE</name>
<evidence type="ECO:0000259" key="13">
    <source>
        <dbReference type="PROSITE" id="PS50821"/>
    </source>
</evidence>
<comment type="cofactor">
    <cofactor evidence="2">
        <name>Mg(2+)</name>
        <dbReference type="ChEBI" id="CHEBI:18420"/>
    </cofactor>
</comment>
<dbReference type="SMART" id="SM00949">
    <property type="entry name" value="PAZ"/>
    <property type="match status" value="1"/>
</dbReference>
<evidence type="ECO:0000256" key="2">
    <source>
        <dbReference type="ARBA" id="ARBA00001946"/>
    </source>
</evidence>
<dbReference type="InParanoid" id="A0A6P9EMA0"/>
<evidence type="ECO:0000256" key="1">
    <source>
        <dbReference type="ARBA" id="ARBA00001936"/>
    </source>
</evidence>
<evidence type="ECO:0000256" key="10">
    <source>
        <dbReference type="ARBA" id="ARBA00022884"/>
    </source>
</evidence>
<dbReference type="CDD" id="cd00593">
    <property type="entry name" value="RIBOc"/>
    <property type="match status" value="2"/>
</dbReference>
<keyword evidence="9" id="KW-0460">Magnesium</keyword>
<keyword evidence="11" id="KW-0464">Manganese</keyword>
<dbReference type="PANTHER" id="PTHR14950:SF70">
    <property type="entry name" value="ENDORIBONUCLEASE DICER HOMOLOG 2"/>
    <property type="match status" value="1"/>
</dbReference>
<dbReference type="PANTHER" id="PTHR14950">
    <property type="entry name" value="DICER-RELATED"/>
    <property type="match status" value="1"/>
</dbReference>
<dbReference type="FunFam" id="1.10.1520.10:FF:000004">
    <property type="entry name" value="Endoribonuclease dicer-like 1"/>
    <property type="match status" value="1"/>
</dbReference>
<dbReference type="Proteomes" id="UP000235220">
    <property type="component" value="Chromosome 8"/>
</dbReference>
<dbReference type="GO" id="GO:0046872">
    <property type="term" value="F:metal ion binding"/>
    <property type="evidence" value="ECO:0007669"/>
    <property type="project" value="UniProtKB-KW"/>
</dbReference>
<keyword evidence="14" id="KW-1185">Reference proteome</keyword>
<dbReference type="GO" id="GO:0030422">
    <property type="term" value="P:siRNA processing"/>
    <property type="evidence" value="ECO:0000318"/>
    <property type="project" value="GO_Central"/>
</dbReference>
<dbReference type="GO" id="GO:0004525">
    <property type="term" value="F:ribonuclease III activity"/>
    <property type="evidence" value="ECO:0000318"/>
    <property type="project" value="GO_Central"/>
</dbReference>
<dbReference type="InterPro" id="IPR036389">
    <property type="entry name" value="RNase_III_sf"/>
</dbReference>
<evidence type="ECO:0000256" key="7">
    <source>
        <dbReference type="ARBA" id="ARBA00022759"/>
    </source>
</evidence>
<proteinExistence type="predicted"/>
<evidence type="ECO:0000259" key="12">
    <source>
        <dbReference type="PROSITE" id="PS50142"/>
    </source>
</evidence>
<organism evidence="14 15">
    <name type="scientific">Juglans regia</name>
    <name type="common">English walnut</name>
    <dbReference type="NCBI Taxonomy" id="51240"/>
    <lineage>
        <taxon>Eukaryota</taxon>
        <taxon>Viridiplantae</taxon>
        <taxon>Streptophyta</taxon>
        <taxon>Embryophyta</taxon>
        <taxon>Tracheophyta</taxon>
        <taxon>Spermatophyta</taxon>
        <taxon>Magnoliopsida</taxon>
        <taxon>eudicotyledons</taxon>
        <taxon>Gunneridae</taxon>
        <taxon>Pentapetalae</taxon>
        <taxon>rosids</taxon>
        <taxon>fabids</taxon>
        <taxon>Fagales</taxon>
        <taxon>Juglandaceae</taxon>
        <taxon>Juglans</taxon>
    </lineage>
</organism>
<dbReference type="GO" id="GO:0000166">
    <property type="term" value="F:nucleotide binding"/>
    <property type="evidence" value="ECO:0007669"/>
    <property type="project" value="UniProtKB-KW"/>
</dbReference>
<feature type="domain" description="RNase III" evidence="12">
    <location>
        <begin position="725"/>
        <end position="871"/>
    </location>
</feature>
<dbReference type="SUPFAM" id="SSF101690">
    <property type="entry name" value="PAZ domain"/>
    <property type="match status" value="1"/>
</dbReference>
<evidence type="ECO:0000256" key="3">
    <source>
        <dbReference type="ARBA" id="ARBA00022722"/>
    </source>
</evidence>
<dbReference type="PROSITE" id="PS50821">
    <property type="entry name" value="PAZ"/>
    <property type="match status" value="1"/>
</dbReference>
<dbReference type="InterPro" id="IPR003100">
    <property type="entry name" value="PAZ_dom"/>
</dbReference>
<dbReference type="Pfam" id="PF02170">
    <property type="entry name" value="PAZ"/>
    <property type="match status" value="1"/>
</dbReference>
<dbReference type="Gene3D" id="1.10.1520.10">
    <property type="entry name" value="Ribonuclease III domain"/>
    <property type="match status" value="2"/>
</dbReference>
<comment type="cofactor">
    <cofactor evidence="1">
        <name>Mn(2+)</name>
        <dbReference type="ChEBI" id="CHEBI:29035"/>
    </cofactor>
</comment>
<keyword evidence="5" id="KW-0677">Repeat</keyword>
<dbReference type="SUPFAM" id="SSF54768">
    <property type="entry name" value="dsRNA-binding domain-like"/>
    <property type="match status" value="1"/>
</dbReference>
<dbReference type="SMART" id="SM00535">
    <property type="entry name" value="RIBOc"/>
    <property type="match status" value="2"/>
</dbReference>
<dbReference type="AlphaFoldDB" id="A0A6P9EMA0"/>
<keyword evidence="8" id="KW-0378">Hydrolase</keyword>
<gene>
    <name evidence="15" type="primary">LOC109000535</name>
</gene>
<dbReference type="KEGG" id="jre:109000535"/>
<dbReference type="InterPro" id="IPR036085">
    <property type="entry name" value="PAZ_dom_sf"/>
</dbReference>
<evidence type="ECO:0000256" key="4">
    <source>
        <dbReference type="ARBA" id="ARBA00022723"/>
    </source>
</evidence>
<sequence length="973" mass="110418">MAVIYTWFGDPLREIVVCQAAPELGLLPLPVVSKYQVTAQTADKDRGVSSHAWVRPAATILLWQGVRSWSSLPMVPLAARRCVLGLGRLLSPEVITAQWWDSGCPSSVPKPFWMGLRLWAQYTVSMSRLLAYSGFLPEGPGVSTADLCRRFLAPEANRIFHVFSCHPARAFGIRRLALPKSFPLQIFVQKGNMNSEIIKEIACLEACNQHREIGALRDNLVEEANAQERGNEPYIDEQPSYFPPELVGHIPKNSNYHYYLMELEQKFVYDIPVHDIVLVLSNKLEAELGSLHFDLDVGRGSLTVNFKYVGVINLSTDQVLLCRRFQKKLLRVLIYQDLNMDGDILGAETDYLLLPATGKHQRSVIIDWHCVKSVLFSCEKNGEFHLNCALPKDCARIVQTKDGPVCTCLLQNSLVYTPHTHQVYCTMGIMGLNANSRMQHRQGKINTYKEYYEERHGIKLCFEHESLVRARPVFRVKKYLQRCRNQKKKESSMMSVELPPELCSIVMSPISINTFYSFSFVPSIMHRLESLLIAANLKKMHLDHCTQNDVIPISKVLEAITTKKCQETFDFESLETLGDSFLKYAVSQQLFKTYQDQPEGVLTSKREKIISNAALCEFGCYRKLPGFIRDESFDPNKWIIPGDRSGSALSEELLFNTRKIYIRETRKMESETVADVVEALIGAFLSIGGETSALLFMDWLGIKVDFHITPYERPFLIHAEKRLNVRHLESLLNYSFHDPSLLVEALTHGSMLSEIPRDYERLEFLGDSVLDYLMTKHFYYEYHGLSPGQLTDMRSASVNNECYARSAVKFGLHEHILRDSQELDKQIVITSNNFEKLSSDSTFGWDAETTFTKVLADIIESLAGAILVDSGYNKERVFGSIRPLLEPLITPETVMSHPAKELNELCQKEHYIMKETNKNRNDNEGLSSITIKVYAKGLSFEHTAKAGNGETAKKLACKEVLKSLKDFALHGKS</sequence>
<dbReference type="SUPFAM" id="SSF69065">
    <property type="entry name" value="RNase III domain-like"/>
    <property type="match status" value="2"/>
</dbReference>
<dbReference type="Pfam" id="PF00636">
    <property type="entry name" value="Ribonuclease_3"/>
    <property type="match status" value="2"/>
</dbReference>
<dbReference type="GO" id="GO:0003723">
    <property type="term" value="F:RNA binding"/>
    <property type="evidence" value="ECO:0000318"/>
    <property type="project" value="GO_Central"/>
</dbReference>
<dbReference type="RefSeq" id="XP_035548684.1">
    <property type="nucleotide sequence ID" value="XM_035692791.1"/>
</dbReference>